<name>A0A9D2VGW0_9BURK</name>
<dbReference type="EMBL" id="JAATIZ010000001">
    <property type="protein sequence ID" value="NJB64421.1"/>
    <property type="molecule type" value="Genomic_DNA"/>
</dbReference>
<evidence type="ECO:0000256" key="2">
    <source>
        <dbReference type="ARBA" id="ARBA00022989"/>
    </source>
</evidence>
<dbReference type="AlphaFoldDB" id="A0A9D2VGW0"/>
<dbReference type="PANTHER" id="PTHR23534:SF1">
    <property type="entry name" value="MAJOR FACILITATOR SUPERFAMILY PROTEIN"/>
    <property type="match status" value="1"/>
</dbReference>
<dbReference type="InterPro" id="IPR020846">
    <property type="entry name" value="MFS_dom"/>
</dbReference>
<feature type="transmembrane region" description="Helical" evidence="4">
    <location>
        <begin position="102"/>
        <end position="119"/>
    </location>
</feature>
<comment type="caution">
    <text evidence="6">The sequence shown here is derived from an EMBL/GenBank/DDBJ whole genome shotgun (WGS) entry which is preliminary data.</text>
</comment>
<feature type="transmembrane region" description="Helical" evidence="4">
    <location>
        <begin position="171"/>
        <end position="191"/>
    </location>
</feature>
<dbReference type="PROSITE" id="PS50850">
    <property type="entry name" value="MFS"/>
    <property type="match status" value="1"/>
</dbReference>
<feature type="transmembrane region" description="Helical" evidence="4">
    <location>
        <begin position="286"/>
        <end position="305"/>
    </location>
</feature>
<feature type="transmembrane region" description="Helical" evidence="4">
    <location>
        <begin position="351"/>
        <end position="373"/>
    </location>
</feature>
<evidence type="ECO:0000313" key="8">
    <source>
        <dbReference type="Proteomes" id="UP000700248"/>
    </source>
</evidence>
<dbReference type="InterPro" id="IPR036259">
    <property type="entry name" value="MFS_trans_sf"/>
</dbReference>
<dbReference type="InterPro" id="IPR011701">
    <property type="entry name" value="MFS"/>
</dbReference>
<dbReference type="PANTHER" id="PTHR23534">
    <property type="entry name" value="MFS PERMEASE"/>
    <property type="match status" value="1"/>
</dbReference>
<keyword evidence="2 4" id="KW-1133">Transmembrane helix</keyword>
<evidence type="ECO:0000313" key="7">
    <source>
        <dbReference type="EMBL" id="NJB64421.1"/>
    </source>
</evidence>
<feature type="transmembrane region" description="Helical" evidence="4">
    <location>
        <begin position="379"/>
        <end position="397"/>
    </location>
</feature>
<feature type="transmembrane region" description="Helical" evidence="4">
    <location>
        <begin position="261"/>
        <end position="279"/>
    </location>
</feature>
<evidence type="ECO:0000256" key="4">
    <source>
        <dbReference type="SAM" id="Phobius"/>
    </source>
</evidence>
<keyword evidence="1 4" id="KW-0812">Transmembrane</keyword>
<dbReference type="SUPFAM" id="SSF103473">
    <property type="entry name" value="MFS general substrate transporter"/>
    <property type="match status" value="1"/>
</dbReference>
<accession>A0A9D2VGW0</accession>
<keyword evidence="9" id="KW-1185">Reference proteome</keyword>
<dbReference type="GO" id="GO:0022857">
    <property type="term" value="F:transmembrane transporter activity"/>
    <property type="evidence" value="ECO:0007669"/>
    <property type="project" value="InterPro"/>
</dbReference>
<evidence type="ECO:0000259" key="5">
    <source>
        <dbReference type="PROSITE" id="PS50850"/>
    </source>
</evidence>
<feature type="domain" description="Major facilitator superfamily (MFS) profile" evidence="5">
    <location>
        <begin position="221"/>
        <end position="409"/>
    </location>
</feature>
<feature type="transmembrane region" description="Helical" evidence="4">
    <location>
        <begin position="49"/>
        <end position="71"/>
    </location>
</feature>
<organism evidence="6 8">
    <name type="scientific">Paenalcaligenes hominis</name>
    <dbReference type="NCBI Taxonomy" id="643674"/>
    <lineage>
        <taxon>Bacteria</taxon>
        <taxon>Pseudomonadati</taxon>
        <taxon>Pseudomonadota</taxon>
        <taxon>Betaproteobacteria</taxon>
        <taxon>Burkholderiales</taxon>
        <taxon>Alcaligenaceae</taxon>
        <taxon>Paenalcaligenes</taxon>
    </lineage>
</organism>
<sequence>MNTSRFSGPRRQNAKLLVGLQALGGANPAVVVALGGLVGSQLATNPEQATLPVSLFNLGLALGILPAAFFMRKLGRRNAYIIGSLLGIGGGFVAFMGVTQSSFLIFCLGTILAGFYSSYVQNYRFAAADSVEARWRPKVIAWVMLGGLVAAVLATQIILHTRNLWPDTPFAATFLAQAGLAALALPFIFFLRDELMSPSTVVSAHHNQPARPLSQILKNPRFLIAVLTGMVSYSLMSFMMTASPLAMVNAGHSVEDSTLGVQWHILAMFAPSFFTSKLIERFGKIPVTLSGIALLGGASLAALSGLEVMHFWLSLILLGVGWNFSFIGATTLVTDCYQPAETSKVQAFNDFLIFGAVALSSFSSGKLLAHYGWSQLNLWSFPVIGVVSLALLWHGYLDLRKPVLRSPQP</sequence>
<dbReference type="Proteomes" id="UP000700248">
    <property type="component" value="Unassembled WGS sequence"/>
</dbReference>
<proteinExistence type="predicted"/>
<keyword evidence="3 4" id="KW-0472">Membrane</keyword>
<dbReference type="EMBL" id="DYTQ01000104">
    <property type="protein sequence ID" value="HJH24758.1"/>
    <property type="molecule type" value="Genomic_DNA"/>
</dbReference>
<feature type="transmembrane region" description="Helical" evidence="4">
    <location>
        <begin position="311"/>
        <end position="330"/>
    </location>
</feature>
<evidence type="ECO:0000313" key="9">
    <source>
        <dbReference type="Proteomes" id="UP000783934"/>
    </source>
</evidence>
<dbReference type="Proteomes" id="UP000783934">
    <property type="component" value="Unassembled WGS sequence"/>
</dbReference>
<protein>
    <submittedName>
        <fullName evidence="7">MFS family permease</fullName>
    </submittedName>
    <submittedName>
        <fullName evidence="6">MFS transporter</fullName>
    </submittedName>
</protein>
<evidence type="ECO:0000256" key="1">
    <source>
        <dbReference type="ARBA" id="ARBA00022692"/>
    </source>
</evidence>
<gene>
    <name evidence="7" type="ORF">GGR41_000642</name>
    <name evidence="6" type="ORF">K8U84_09415</name>
</gene>
<reference evidence="6" key="2">
    <citation type="journal article" date="2021" name="PeerJ">
        <title>Extensive microbial diversity within the chicken gut microbiome revealed by metagenomics and culture.</title>
        <authorList>
            <person name="Gilroy R."/>
            <person name="Ravi A."/>
            <person name="Getino M."/>
            <person name="Pursley I."/>
            <person name="Horton D.L."/>
            <person name="Alikhan N.F."/>
            <person name="Baker D."/>
            <person name="Gharbi K."/>
            <person name="Hall N."/>
            <person name="Watson M."/>
            <person name="Adriaenssens E.M."/>
            <person name="Foster-Nyarko E."/>
            <person name="Jarju S."/>
            <person name="Secka A."/>
            <person name="Antonio M."/>
            <person name="Oren A."/>
            <person name="Chaudhuri R.R."/>
            <person name="La Ragione R."/>
            <person name="Hildebrand F."/>
            <person name="Pallen M.J."/>
        </authorList>
    </citation>
    <scope>NUCLEOTIDE SEQUENCE</scope>
    <source>
        <strain evidence="6">CHK175-13533</strain>
    </source>
</reference>
<evidence type="ECO:0000313" key="6">
    <source>
        <dbReference type="EMBL" id="HJH24758.1"/>
    </source>
</evidence>
<evidence type="ECO:0000256" key="3">
    <source>
        <dbReference type="ARBA" id="ARBA00023136"/>
    </source>
</evidence>
<reference evidence="7 9" key="1">
    <citation type="submission" date="2020-03" db="EMBL/GenBank/DDBJ databases">
        <title>Genomic Encyclopedia of Type Strains, Phase IV (KMG-IV): sequencing the most valuable type-strain genomes for metagenomic binning, comparative biology and taxonomic classification.</title>
        <authorList>
            <person name="Goeker M."/>
        </authorList>
    </citation>
    <scope>NUCLEOTIDE SEQUENCE [LARGE SCALE GENOMIC DNA]</scope>
    <source>
        <strain evidence="7 9">DSM 26613</strain>
    </source>
</reference>
<feature type="transmembrane region" description="Helical" evidence="4">
    <location>
        <begin position="78"/>
        <end position="96"/>
    </location>
</feature>
<feature type="transmembrane region" description="Helical" evidence="4">
    <location>
        <begin position="139"/>
        <end position="159"/>
    </location>
</feature>
<dbReference type="Gene3D" id="1.20.1250.20">
    <property type="entry name" value="MFS general substrate transporter like domains"/>
    <property type="match status" value="1"/>
</dbReference>
<dbReference type="RefSeq" id="WP_167660612.1">
    <property type="nucleotide sequence ID" value="NZ_BMCQ01000004.1"/>
</dbReference>
<feature type="transmembrane region" description="Helical" evidence="4">
    <location>
        <begin position="222"/>
        <end position="241"/>
    </location>
</feature>
<dbReference type="Pfam" id="PF07690">
    <property type="entry name" value="MFS_1"/>
    <property type="match status" value="1"/>
</dbReference>
<reference evidence="6" key="3">
    <citation type="submission" date="2021-09" db="EMBL/GenBank/DDBJ databases">
        <authorList>
            <person name="Gilroy R."/>
        </authorList>
    </citation>
    <scope>NUCLEOTIDE SEQUENCE</scope>
    <source>
        <strain evidence="6">CHK175-13533</strain>
    </source>
</reference>